<dbReference type="VEuPathDB" id="MicrosporidiaDB:AAJ76_7000111740"/>
<dbReference type="OrthoDB" id="2193425at2759"/>
<evidence type="ECO:0000313" key="1">
    <source>
        <dbReference type="EMBL" id="KKO76111.1"/>
    </source>
</evidence>
<keyword evidence="2" id="KW-1185">Reference proteome</keyword>
<name>A0A0F9WFJ4_9MICR</name>
<proteinExistence type="predicted"/>
<evidence type="ECO:0008006" key="3">
    <source>
        <dbReference type="Google" id="ProtNLM"/>
    </source>
</evidence>
<dbReference type="GeneID" id="36321207"/>
<gene>
    <name evidence="1" type="ORF">AAJ76_7000111740</name>
</gene>
<sequence>MFSIINVISYLPKKSLKTQNIELDISMIGFYSQAFELTVKFLKELVPQDKNAFKLLNAYFEIVKNQRDNICKLNTARLNFLDDLRFVIISHLENSAKKEQKALKRFHSILHLISLLNNNKLSLFYVVNTWLNSNSRIDDDNEIVHALRGNIGNLIKLYPNCREAFEELTKIEAHYRNCKISSLKYSLLRKEWIQNYYYSLPCSLQDIFTGKIQYDFHWSEILCFKLAYGSSKNSLNDVLKEMNDLISCKDEIYYILTNNYDELIKSSSGWIKMIYCLLYNISNRSDIYDSILELGNNLLKLDWQVALDYFSFTAYSNHFFDKIILNLNMNPVIFDFLQRYAIRNNFNSDGLNKTYANCLLKQRNFIDYLKFINNEHLADFDVTTDFLNFIFENYNEVKEHFNNSFLKTELGLYLILLDKLINGHIELWEDEISAFLQHKYTFNYIRKILDIFIESKNISELVLIKILDFILHKHKDLILDNKDTNIYKIKLIEKLYKRSK</sequence>
<accession>A0A0F9WFJ4</accession>
<dbReference type="Proteomes" id="UP000034350">
    <property type="component" value="Unassembled WGS sequence"/>
</dbReference>
<reference evidence="1 2" key="1">
    <citation type="journal article" date="2015" name="Environ. Microbiol.">
        <title>Genome analyses suggest the presence of polyploidy and recent human-driven expansions in eight global populations of the honeybee pathogen Nosema ceranae.</title>
        <authorList>
            <person name="Pelin A."/>
            <person name="Selman M."/>
            <person name="Aris-Brosou S."/>
            <person name="Farinelli L."/>
            <person name="Corradi N."/>
        </authorList>
    </citation>
    <scope>NUCLEOTIDE SEQUENCE [LARGE SCALE GENOMIC DNA]</scope>
    <source>
        <strain evidence="1 2">PA08 1199</strain>
    </source>
</reference>
<comment type="caution">
    <text evidence="1">The sequence shown here is derived from an EMBL/GenBank/DDBJ whole genome shotgun (WGS) entry which is preliminary data.</text>
</comment>
<evidence type="ECO:0000313" key="2">
    <source>
        <dbReference type="Proteomes" id="UP000034350"/>
    </source>
</evidence>
<protein>
    <recommendedName>
        <fullName evidence="3">Nuclear pore complex protein Nup85</fullName>
    </recommendedName>
</protein>
<organism evidence="1 2">
    <name type="scientific">Vairimorpha ceranae</name>
    <dbReference type="NCBI Taxonomy" id="40302"/>
    <lineage>
        <taxon>Eukaryota</taxon>
        <taxon>Fungi</taxon>
        <taxon>Fungi incertae sedis</taxon>
        <taxon>Microsporidia</taxon>
        <taxon>Nosematidae</taxon>
        <taxon>Vairimorpha</taxon>
    </lineage>
</organism>
<dbReference type="EMBL" id="JPQZ01000007">
    <property type="protein sequence ID" value="KKO76111.1"/>
    <property type="molecule type" value="Genomic_DNA"/>
</dbReference>
<dbReference type="AlphaFoldDB" id="A0A0F9WFJ4"/>
<dbReference type="RefSeq" id="XP_024331853.1">
    <property type="nucleotide sequence ID" value="XM_024476255.1"/>
</dbReference>